<feature type="transmembrane region" description="Helical" evidence="1">
    <location>
        <begin position="56"/>
        <end position="81"/>
    </location>
</feature>
<proteinExistence type="predicted"/>
<comment type="caution">
    <text evidence="2">The sequence shown here is derived from an EMBL/GenBank/DDBJ whole genome shotgun (WGS) entry which is preliminary data.</text>
</comment>
<evidence type="ECO:0000313" key="2">
    <source>
        <dbReference type="EMBL" id="OGG53034.1"/>
    </source>
</evidence>
<gene>
    <name evidence="2" type="ORF">A2851_05715</name>
</gene>
<organism evidence="2 3">
    <name type="scientific">Candidatus Kaiserbacteria bacterium RIFCSPHIGHO2_01_FULL_53_29</name>
    <dbReference type="NCBI Taxonomy" id="1798480"/>
    <lineage>
        <taxon>Bacteria</taxon>
        <taxon>Candidatus Kaiseribacteriota</taxon>
    </lineage>
</organism>
<evidence type="ECO:0000256" key="1">
    <source>
        <dbReference type="SAM" id="Phobius"/>
    </source>
</evidence>
<accession>A0A1F6CV53</accession>
<dbReference type="AlphaFoldDB" id="A0A1F6CV53"/>
<sequence length="86" mass="9151">MHANPRKVGLVGATMLGGVHVLWTILVVLGWAQPLVEFSMWAHMAHTAVIIGPFDAIAAVTVIVVAAFIGYCVGYIAGTVWNRVHG</sequence>
<dbReference type="STRING" id="1798480.A2851_05715"/>
<keyword evidence="1" id="KW-0812">Transmembrane</keyword>
<keyword evidence="1" id="KW-1133">Transmembrane helix</keyword>
<evidence type="ECO:0000313" key="3">
    <source>
        <dbReference type="Proteomes" id="UP000176863"/>
    </source>
</evidence>
<keyword evidence="1" id="KW-0472">Membrane</keyword>
<dbReference type="Proteomes" id="UP000176863">
    <property type="component" value="Unassembled WGS sequence"/>
</dbReference>
<protein>
    <submittedName>
        <fullName evidence="2">Uncharacterized protein</fullName>
    </submittedName>
</protein>
<reference evidence="2 3" key="1">
    <citation type="journal article" date="2016" name="Nat. Commun.">
        <title>Thousands of microbial genomes shed light on interconnected biogeochemical processes in an aquifer system.</title>
        <authorList>
            <person name="Anantharaman K."/>
            <person name="Brown C.T."/>
            <person name="Hug L.A."/>
            <person name="Sharon I."/>
            <person name="Castelle C.J."/>
            <person name="Probst A.J."/>
            <person name="Thomas B.C."/>
            <person name="Singh A."/>
            <person name="Wilkins M.J."/>
            <person name="Karaoz U."/>
            <person name="Brodie E.L."/>
            <person name="Williams K.H."/>
            <person name="Hubbard S.S."/>
            <person name="Banfield J.F."/>
        </authorList>
    </citation>
    <scope>NUCLEOTIDE SEQUENCE [LARGE SCALE GENOMIC DNA]</scope>
</reference>
<name>A0A1F6CV53_9BACT</name>
<dbReference type="EMBL" id="MFKT01000019">
    <property type="protein sequence ID" value="OGG53034.1"/>
    <property type="molecule type" value="Genomic_DNA"/>
</dbReference>
<feature type="transmembrane region" description="Helical" evidence="1">
    <location>
        <begin position="12"/>
        <end position="36"/>
    </location>
</feature>